<dbReference type="EMBL" id="KZ824537">
    <property type="protein sequence ID" value="RAK93206.1"/>
    <property type="molecule type" value="Genomic_DNA"/>
</dbReference>
<organism evidence="1 2">
    <name type="scientific">Aspergillus costaricaensis CBS 115574</name>
    <dbReference type="NCBI Taxonomy" id="1448317"/>
    <lineage>
        <taxon>Eukaryota</taxon>
        <taxon>Fungi</taxon>
        <taxon>Dikarya</taxon>
        <taxon>Ascomycota</taxon>
        <taxon>Pezizomycotina</taxon>
        <taxon>Eurotiomycetes</taxon>
        <taxon>Eurotiomycetidae</taxon>
        <taxon>Eurotiales</taxon>
        <taxon>Aspergillaceae</taxon>
        <taxon>Aspergillus</taxon>
        <taxon>Aspergillus subgen. Circumdati</taxon>
    </lineage>
</organism>
<dbReference type="Proteomes" id="UP000249748">
    <property type="component" value="Unassembled WGS sequence"/>
</dbReference>
<name>A0ACD1IR84_9EURO</name>
<evidence type="ECO:0000313" key="2">
    <source>
        <dbReference type="Proteomes" id="UP000249748"/>
    </source>
</evidence>
<gene>
    <name evidence="1" type="ORF">BO79DRAFT_43872</name>
</gene>
<sequence length="71" mass="7957">MFPRNRKQLTLFFSFLTSKPSFVMPNNNMTKSKMSTVEQGIMNDGAPAHLDLLPTATLEIISTNLILSIRS</sequence>
<protein>
    <submittedName>
        <fullName evidence="1">Uncharacterized protein</fullName>
    </submittedName>
</protein>
<accession>A0ACD1IR84</accession>
<evidence type="ECO:0000313" key="1">
    <source>
        <dbReference type="EMBL" id="RAK93206.1"/>
    </source>
</evidence>
<reference evidence="1" key="1">
    <citation type="submission" date="2018-02" db="EMBL/GenBank/DDBJ databases">
        <title>The genomes of Aspergillus section Nigri reveals drivers in fungal speciation.</title>
        <authorList>
            <consortium name="DOE Joint Genome Institute"/>
            <person name="Vesth T.C."/>
            <person name="Nybo J."/>
            <person name="Theobald S."/>
            <person name="Brandl J."/>
            <person name="Frisvad J.C."/>
            <person name="Nielsen K.F."/>
            <person name="Lyhne E.K."/>
            <person name="Kogle M.E."/>
            <person name="Kuo A."/>
            <person name="Riley R."/>
            <person name="Clum A."/>
            <person name="Nolan M."/>
            <person name="Lipzen A."/>
            <person name="Salamov A."/>
            <person name="Henrissat B."/>
            <person name="Wiebenga A."/>
            <person name="De vries R.P."/>
            <person name="Grigoriev I.V."/>
            <person name="Mortensen U.H."/>
            <person name="Andersen M.R."/>
            <person name="Baker S.E."/>
        </authorList>
    </citation>
    <scope>NUCLEOTIDE SEQUENCE</scope>
    <source>
        <strain evidence="1">CBS 115574</strain>
    </source>
</reference>
<keyword evidence="2" id="KW-1185">Reference proteome</keyword>
<proteinExistence type="predicted"/>